<accession>A0A6H1TRE4</accession>
<evidence type="ECO:0000313" key="2">
    <source>
        <dbReference type="Proteomes" id="UP000500857"/>
    </source>
</evidence>
<protein>
    <submittedName>
        <fullName evidence="1">Uncharacterized protein</fullName>
    </submittedName>
</protein>
<dbReference type="Proteomes" id="UP000500857">
    <property type="component" value="Chromosome"/>
</dbReference>
<organism evidence="1 2">
    <name type="scientific">Oxynema aestuarii AP17</name>
    <dbReference type="NCBI Taxonomy" id="2064643"/>
    <lineage>
        <taxon>Bacteria</taxon>
        <taxon>Bacillati</taxon>
        <taxon>Cyanobacteriota</taxon>
        <taxon>Cyanophyceae</taxon>
        <taxon>Oscillatoriophycideae</taxon>
        <taxon>Oscillatoriales</taxon>
        <taxon>Oscillatoriaceae</taxon>
        <taxon>Oxynema</taxon>
        <taxon>Oxynema aestuarii</taxon>
    </lineage>
</organism>
<gene>
    <name evidence="1" type="ORF">HCG48_14610</name>
</gene>
<dbReference type="AlphaFoldDB" id="A0A6H1TRE4"/>
<name>A0A6H1TRE4_9CYAN</name>
<keyword evidence="2" id="KW-1185">Reference proteome</keyword>
<dbReference type="EMBL" id="CP051167">
    <property type="protein sequence ID" value="QIZ69162.1"/>
    <property type="molecule type" value="Genomic_DNA"/>
</dbReference>
<dbReference type="RefSeq" id="WP_168567320.1">
    <property type="nucleotide sequence ID" value="NZ_CP051167.1"/>
</dbReference>
<dbReference type="KEGG" id="oxy:HCG48_14610"/>
<proteinExistence type="predicted"/>
<evidence type="ECO:0000313" key="1">
    <source>
        <dbReference type="EMBL" id="QIZ69162.1"/>
    </source>
</evidence>
<sequence>MSKEPFWQAKIWGLLHDPALKALHDHTERGDEGFWHYLQIINDAIHAPSCQTSIKTI</sequence>
<reference evidence="1 2" key="1">
    <citation type="submission" date="2020-04" db="EMBL/GenBank/DDBJ databases">
        <authorList>
            <person name="Basu S."/>
            <person name="Maruthanayagam V."/>
            <person name="Chakraborty S."/>
            <person name="Pramanik A."/>
            <person name="Mukherjee J."/>
            <person name="Brink B."/>
        </authorList>
    </citation>
    <scope>NUCLEOTIDE SEQUENCE [LARGE SCALE GENOMIC DNA]</scope>
    <source>
        <strain evidence="1 2">AP17</strain>
    </source>
</reference>